<keyword evidence="3" id="KW-0597">Phosphoprotein</keyword>
<keyword evidence="9" id="KW-0812">Transmembrane</keyword>
<dbReference type="InterPro" id="IPR050482">
    <property type="entry name" value="Sensor_HK_TwoCompSys"/>
</dbReference>
<accession>A0A9Q2W4I2</accession>
<evidence type="ECO:0000256" key="6">
    <source>
        <dbReference type="ARBA" id="ARBA00022777"/>
    </source>
</evidence>
<gene>
    <name evidence="11" type="ORF">KK103_05215</name>
</gene>
<dbReference type="InterPro" id="IPR036890">
    <property type="entry name" value="HATPase_C_sf"/>
</dbReference>
<evidence type="ECO:0000256" key="9">
    <source>
        <dbReference type="SAM" id="Phobius"/>
    </source>
</evidence>
<feature type="transmembrane region" description="Helical" evidence="9">
    <location>
        <begin position="152"/>
        <end position="171"/>
    </location>
</feature>
<dbReference type="GO" id="GO:0046983">
    <property type="term" value="F:protein dimerization activity"/>
    <property type="evidence" value="ECO:0007669"/>
    <property type="project" value="InterPro"/>
</dbReference>
<feature type="transmembrane region" description="Helical" evidence="9">
    <location>
        <begin position="91"/>
        <end position="108"/>
    </location>
</feature>
<evidence type="ECO:0000256" key="4">
    <source>
        <dbReference type="ARBA" id="ARBA00022679"/>
    </source>
</evidence>
<dbReference type="PANTHER" id="PTHR24421">
    <property type="entry name" value="NITRATE/NITRITE SENSOR PROTEIN NARX-RELATED"/>
    <property type="match status" value="1"/>
</dbReference>
<dbReference type="GO" id="GO:0005524">
    <property type="term" value="F:ATP binding"/>
    <property type="evidence" value="ECO:0007669"/>
    <property type="project" value="UniProtKB-KW"/>
</dbReference>
<feature type="transmembrane region" description="Helical" evidence="9">
    <location>
        <begin position="113"/>
        <end position="132"/>
    </location>
</feature>
<keyword evidence="7" id="KW-0067">ATP-binding</keyword>
<feature type="transmembrane region" description="Helical" evidence="9">
    <location>
        <begin position="67"/>
        <end position="85"/>
    </location>
</feature>
<dbReference type="PANTHER" id="PTHR24421:SF10">
    <property type="entry name" value="NITRATE_NITRITE SENSOR PROTEIN NARQ"/>
    <property type="match status" value="1"/>
</dbReference>
<evidence type="ECO:0000313" key="12">
    <source>
        <dbReference type="Proteomes" id="UP000709437"/>
    </source>
</evidence>
<evidence type="ECO:0000256" key="8">
    <source>
        <dbReference type="ARBA" id="ARBA00023012"/>
    </source>
</evidence>
<feature type="transmembrane region" description="Helical" evidence="9">
    <location>
        <begin position="44"/>
        <end position="62"/>
    </location>
</feature>
<sequence length="401" mass="42562">MLIRGAKSRRALSARASRGRLLLQDALLAGVVVAGALAQLLVPVHLFVVPGAAALAAAFVAMTLRRVWVPGALGALLVLAVVESYVYGDRLSPLALAYMIVLGTAAAYGSRVLVGVAGFGAAFGGFYAAWALSFGGGRYGDLLSEPTEVQAVALFAPAVVLVSAWLVGVLVRLRRTNRVETALRERAQVHADRAEEAARFERLRADIARDVHDVVGHALTVVIAQSDLASFVDDVDRLHDITATIGTTARSSMQEIRDVLDDTEEVTRPGSHQETVAALVGELRGAGVDVRRAVDGVPTSVPDRSGIVIRRIVQEMLTNAVRHGVPATPVLLRERWSPEMLVIEAQNQIADEPDSGGGRGIPGIRTRLAAISGDVEIERADGVFRIRVHVPLTASTSGRAE</sequence>
<dbReference type="EMBL" id="JAHEWX010000004">
    <property type="protein sequence ID" value="MBT1541154.1"/>
    <property type="molecule type" value="Genomic_DNA"/>
</dbReference>
<evidence type="ECO:0000256" key="5">
    <source>
        <dbReference type="ARBA" id="ARBA00022741"/>
    </source>
</evidence>
<dbReference type="Gene3D" id="1.20.5.1930">
    <property type="match status" value="1"/>
</dbReference>
<dbReference type="GO" id="GO:0000155">
    <property type="term" value="F:phosphorelay sensor kinase activity"/>
    <property type="evidence" value="ECO:0007669"/>
    <property type="project" value="InterPro"/>
</dbReference>
<comment type="caution">
    <text evidence="11">The sequence shown here is derived from an EMBL/GenBank/DDBJ whole genome shotgun (WGS) entry which is preliminary data.</text>
</comment>
<keyword evidence="4" id="KW-0808">Transferase</keyword>
<evidence type="ECO:0000256" key="1">
    <source>
        <dbReference type="ARBA" id="ARBA00000085"/>
    </source>
</evidence>
<feature type="transmembrane region" description="Helical" evidence="9">
    <location>
        <begin position="21"/>
        <end position="38"/>
    </location>
</feature>
<organism evidence="11 12">
    <name type="scientific">Curtobacterium flaccumfaciens pv. flaccumfaciens</name>
    <dbReference type="NCBI Taxonomy" id="138532"/>
    <lineage>
        <taxon>Bacteria</taxon>
        <taxon>Bacillati</taxon>
        <taxon>Actinomycetota</taxon>
        <taxon>Actinomycetes</taxon>
        <taxon>Micrococcales</taxon>
        <taxon>Microbacteriaceae</taxon>
        <taxon>Curtobacterium</taxon>
    </lineage>
</organism>
<dbReference type="AlphaFoldDB" id="A0A9Q2W4I2"/>
<evidence type="ECO:0000259" key="10">
    <source>
        <dbReference type="Pfam" id="PF07730"/>
    </source>
</evidence>
<dbReference type="GO" id="GO:0016020">
    <property type="term" value="C:membrane"/>
    <property type="evidence" value="ECO:0007669"/>
    <property type="project" value="InterPro"/>
</dbReference>
<dbReference type="EC" id="2.7.13.3" evidence="2"/>
<keyword evidence="9" id="KW-1133">Transmembrane helix</keyword>
<keyword evidence="8" id="KW-0902">Two-component regulatory system</keyword>
<dbReference type="RefSeq" id="WP_214562499.1">
    <property type="nucleotide sequence ID" value="NZ_JAHEWX010000004.1"/>
</dbReference>
<name>A0A9Q2W4I2_9MICO</name>
<keyword evidence="9" id="KW-0472">Membrane</keyword>
<proteinExistence type="predicted"/>
<reference evidence="11" key="1">
    <citation type="submission" date="2021-05" db="EMBL/GenBank/DDBJ databases">
        <title>Whole genome sequence of Curtobacterium flaccumfaciens pv. flaccumfaciens strain CFBP 3417.</title>
        <authorList>
            <person name="Osdaghi E."/>
            <person name="Taghouti G."/>
            <person name="Portier P."/>
            <person name="Fazliarab A."/>
            <person name="Taghavi S.M."/>
            <person name="Briand M."/>
            <person name="Le-Saux M."/>
            <person name="Jacques M.-A."/>
        </authorList>
    </citation>
    <scope>NUCLEOTIDE SEQUENCE</scope>
    <source>
        <strain evidence="11">CFBP 3417</strain>
    </source>
</reference>
<feature type="domain" description="Signal transduction histidine kinase subgroup 3 dimerisation and phosphoacceptor" evidence="10">
    <location>
        <begin position="204"/>
        <end position="263"/>
    </location>
</feature>
<dbReference type="Pfam" id="PF07730">
    <property type="entry name" value="HisKA_3"/>
    <property type="match status" value="1"/>
</dbReference>
<keyword evidence="5" id="KW-0547">Nucleotide-binding</keyword>
<evidence type="ECO:0000256" key="3">
    <source>
        <dbReference type="ARBA" id="ARBA00022553"/>
    </source>
</evidence>
<comment type="catalytic activity">
    <reaction evidence="1">
        <text>ATP + protein L-histidine = ADP + protein N-phospho-L-histidine.</text>
        <dbReference type="EC" id="2.7.13.3"/>
    </reaction>
</comment>
<dbReference type="Gene3D" id="3.30.565.10">
    <property type="entry name" value="Histidine kinase-like ATPase, C-terminal domain"/>
    <property type="match status" value="1"/>
</dbReference>
<evidence type="ECO:0000313" key="11">
    <source>
        <dbReference type="EMBL" id="MBT1541154.1"/>
    </source>
</evidence>
<protein>
    <recommendedName>
        <fullName evidence="2">histidine kinase</fullName>
        <ecNumber evidence="2">2.7.13.3</ecNumber>
    </recommendedName>
</protein>
<dbReference type="Proteomes" id="UP000709437">
    <property type="component" value="Unassembled WGS sequence"/>
</dbReference>
<evidence type="ECO:0000256" key="2">
    <source>
        <dbReference type="ARBA" id="ARBA00012438"/>
    </source>
</evidence>
<dbReference type="SUPFAM" id="SSF55874">
    <property type="entry name" value="ATPase domain of HSP90 chaperone/DNA topoisomerase II/histidine kinase"/>
    <property type="match status" value="1"/>
</dbReference>
<keyword evidence="6" id="KW-0418">Kinase</keyword>
<evidence type="ECO:0000256" key="7">
    <source>
        <dbReference type="ARBA" id="ARBA00022840"/>
    </source>
</evidence>
<dbReference type="InterPro" id="IPR011712">
    <property type="entry name" value="Sig_transdc_His_kin_sub3_dim/P"/>
</dbReference>